<comment type="caution">
    <text evidence="4">The sequence shown here is derived from an EMBL/GenBank/DDBJ whole genome shotgun (WGS) entry which is preliminary data.</text>
</comment>
<feature type="compositionally biased region" description="Polar residues" evidence="2">
    <location>
        <begin position="270"/>
        <end position="283"/>
    </location>
</feature>
<evidence type="ECO:0000259" key="3">
    <source>
        <dbReference type="PROSITE" id="PS50878"/>
    </source>
</evidence>
<gene>
    <name evidence="4" type="ORF">RIMI_LOCUS6451331</name>
</gene>
<name>A0ABN9L8A5_9NEOB</name>
<reference evidence="4" key="1">
    <citation type="submission" date="2023-07" db="EMBL/GenBank/DDBJ databases">
        <authorList>
            <person name="Stuckert A."/>
        </authorList>
    </citation>
    <scope>NUCLEOTIDE SEQUENCE</scope>
</reference>
<proteinExistence type="predicted"/>
<dbReference type="CDD" id="cd10442">
    <property type="entry name" value="GIY-YIG_PLEs"/>
    <property type="match status" value="1"/>
</dbReference>
<evidence type="ECO:0000256" key="2">
    <source>
        <dbReference type="SAM" id="MobiDB-lite"/>
    </source>
</evidence>
<organism evidence="4 5">
    <name type="scientific">Ranitomeya imitator</name>
    <name type="common">mimic poison frog</name>
    <dbReference type="NCBI Taxonomy" id="111125"/>
    <lineage>
        <taxon>Eukaryota</taxon>
        <taxon>Metazoa</taxon>
        <taxon>Chordata</taxon>
        <taxon>Craniata</taxon>
        <taxon>Vertebrata</taxon>
        <taxon>Euteleostomi</taxon>
        <taxon>Amphibia</taxon>
        <taxon>Batrachia</taxon>
        <taxon>Anura</taxon>
        <taxon>Neobatrachia</taxon>
        <taxon>Hyloidea</taxon>
        <taxon>Dendrobatidae</taxon>
        <taxon>Dendrobatinae</taxon>
        <taxon>Ranitomeya</taxon>
    </lineage>
</organism>
<sequence>MLSFTSETLVCTPPFGSCGVRTSNHFILQSAVCRHFVVWTVLGSLVGVHLSIMTESNLNPDMGELDGASSIFSYTDDDAARIINAAQSDVTFLSVPSGDMLKRKYENEKRRLISLELHVSTLTEYYTVHTIPRGLRPHLRPTLMAENVQFCSRFESITNKYCFDLMLLNIEFLSKEIETLKRNITECEQLLTAHLTAAEMSAYMTRLNVNLSKFRADNESTKRTKWFRDNEDYKTGRVFPWHMGKQSSQRNNRTFQSRRRRRAPEGRQQFGFTTGESDYTDDSNMGASTSTLFLERETATDTTPGGNTGGGGVGLYSKSEFQPPTKTLVVEAFIQLVEKEFETLRKTHRNRGQHNLTMDEKKALDNLSNNTSITIKAADKGVAVVVMDTVKYKAEILRQLADTDVYCKLSGDPTMRFQKELQLIVSEALTNGLIDSKLSEYLITNCPVRPLIYVLPKIHKDYFNPPGRPIVSGRDSIFNKVSIFLDKVLSRFALSAKSYIRDTDDFFNKLESVNVTADTLLVSFDVVSLYTSIEHDRGLAAVDVALSGSDVGPDRARLVLQLLEFILRRNYFLFGDDYYLQLRGTAMGSNVAPTYANIYMAVLEDQYAYVSRFWPQVRAWWRYIDDVFVVWEGHLSELLDFHQELNNIFPELSFTITHSQEQVQFLDTLVYKVGSSLKTDLYVKSTDRNSLLQFNSHHPRNMVESLPRSQMLRVRSIVADDSRLDSRLDEMCLKFLSRGYPVNGVRKHVEWAKGTSRAAIREKKIRVREKRIPFVSTFNTASGLMKNMILKHWHILHQGLPDIEEFALPPILSYKRGRNLKDKLIKSDVGPTVVNVQRTLGPPKFGNFPCLGCACCGNMIKGDFFNHPRTGQRFSIRERYTCTSSFVIYLIVCPCGLTYVGETTMEIKARISKHKSTIRTKMMELPIPKHFIESGHSVSQLRFRVIDGVPPLHRGGDRVKLLKKKELRWISRLGSRQPGG</sequence>
<feature type="compositionally biased region" description="Low complexity" evidence="2">
    <location>
        <begin position="246"/>
        <end position="255"/>
    </location>
</feature>
<keyword evidence="5" id="KW-1185">Reference proteome</keyword>
<evidence type="ECO:0000313" key="4">
    <source>
        <dbReference type="EMBL" id="CAJ0935766.1"/>
    </source>
</evidence>
<dbReference type="EMBL" id="CAUEEQ010011607">
    <property type="protein sequence ID" value="CAJ0935766.1"/>
    <property type="molecule type" value="Genomic_DNA"/>
</dbReference>
<feature type="domain" description="Reverse transcriptase" evidence="3">
    <location>
        <begin position="436"/>
        <end position="677"/>
    </location>
</feature>
<dbReference type="InterPro" id="IPR000477">
    <property type="entry name" value="RT_dom"/>
</dbReference>
<feature type="region of interest" description="Disordered" evidence="2">
    <location>
        <begin position="245"/>
        <end position="283"/>
    </location>
</feature>
<protein>
    <recommendedName>
        <fullName evidence="3">Reverse transcriptase domain-containing protein</fullName>
    </recommendedName>
</protein>
<dbReference type="PANTHER" id="PTHR21301:SF12">
    <property type="match status" value="1"/>
</dbReference>
<keyword evidence="1" id="KW-0175">Coiled coil</keyword>
<feature type="coiled-coil region" evidence="1">
    <location>
        <begin position="163"/>
        <end position="190"/>
    </location>
</feature>
<evidence type="ECO:0000313" key="5">
    <source>
        <dbReference type="Proteomes" id="UP001176940"/>
    </source>
</evidence>
<dbReference type="PANTHER" id="PTHR21301">
    <property type="entry name" value="REVERSE TRANSCRIPTASE"/>
    <property type="match status" value="1"/>
</dbReference>
<dbReference type="Proteomes" id="UP001176940">
    <property type="component" value="Unassembled WGS sequence"/>
</dbReference>
<evidence type="ECO:0000256" key="1">
    <source>
        <dbReference type="SAM" id="Coils"/>
    </source>
</evidence>
<dbReference type="Pfam" id="PF26215">
    <property type="entry name" value="HTH_animal"/>
    <property type="match status" value="1"/>
</dbReference>
<dbReference type="PROSITE" id="PS50878">
    <property type="entry name" value="RT_POL"/>
    <property type="match status" value="1"/>
</dbReference>
<accession>A0ABN9L8A5</accession>
<dbReference type="InterPro" id="IPR058912">
    <property type="entry name" value="HTH_animal"/>
</dbReference>